<comment type="caution">
    <text evidence="2">The sequence shown here is derived from an EMBL/GenBank/DDBJ whole genome shotgun (WGS) entry which is preliminary data.</text>
</comment>
<name>A6G571_9BACT</name>
<organism evidence="2 3">
    <name type="scientific">Plesiocystis pacifica SIR-1</name>
    <dbReference type="NCBI Taxonomy" id="391625"/>
    <lineage>
        <taxon>Bacteria</taxon>
        <taxon>Pseudomonadati</taxon>
        <taxon>Myxococcota</taxon>
        <taxon>Polyangia</taxon>
        <taxon>Nannocystales</taxon>
        <taxon>Nannocystaceae</taxon>
        <taxon>Plesiocystis</taxon>
    </lineage>
</organism>
<dbReference type="Proteomes" id="UP000005801">
    <property type="component" value="Unassembled WGS sequence"/>
</dbReference>
<feature type="compositionally biased region" description="Basic and acidic residues" evidence="1">
    <location>
        <begin position="106"/>
        <end position="117"/>
    </location>
</feature>
<evidence type="ECO:0000256" key="1">
    <source>
        <dbReference type="SAM" id="MobiDB-lite"/>
    </source>
</evidence>
<keyword evidence="3" id="KW-1185">Reference proteome</keyword>
<feature type="compositionally biased region" description="Acidic residues" evidence="1">
    <location>
        <begin position="55"/>
        <end position="64"/>
    </location>
</feature>
<sequence>MSAKALIGGLVLGLALGAGGSYAVQTYVLEAPACSGRCGSGTVCVEDLCVAAEPEIDAPEAEPEEPAKKKRKGKRKKKKGAGAEADAEAGGPAIDDDSDVPGFDPSADRSIGERDGVGRLSDAQVDAELAKLDRPFQRCVQQASERVDDLGTGKVSLSFGVDGKGKVTGVNVSAPANLKDAGIVPCVRKAIFAHKFPAYDGPETRVRSSFHVD</sequence>
<reference evidence="2 3" key="1">
    <citation type="submission" date="2007-06" db="EMBL/GenBank/DDBJ databases">
        <authorList>
            <person name="Shimkets L."/>
            <person name="Ferriera S."/>
            <person name="Johnson J."/>
            <person name="Kravitz S."/>
            <person name="Beeson K."/>
            <person name="Sutton G."/>
            <person name="Rogers Y.-H."/>
            <person name="Friedman R."/>
            <person name="Frazier M."/>
            <person name="Venter J.C."/>
        </authorList>
    </citation>
    <scope>NUCLEOTIDE SEQUENCE [LARGE SCALE GENOMIC DNA]</scope>
    <source>
        <strain evidence="2 3">SIR-1</strain>
    </source>
</reference>
<evidence type="ECO:0000313" key="2">
    <source>
        <dbReference type="EMBL" id="EDM78983.1"/>
    </source>
</evidence>
<evidence type="ECO:0000313" key="3">
    <source>
        <dbReference type="Proteomes" id="UP000005801"/>
    </source>
</evidence>
<dbReference type="STRING" id="391625.PPSIR1_07063"/>
<feature type="compositionally biased region" description="Low complexity" evidence="1">
    <location>
        <begin position="82"/>
        <end position="93"/>
    </location>
</feature>
<protein>
    <recommendedName>
        <fullName evidence="4">TonB C-terminal domain-containing protein</fullName>
    </recommendedName>
</protein>
<dbReference type="AlphaFoldDB" id="A6G571"/>
<dbReference type="RefSeq" id="WP_006971870.1">
    <property type="nucleotide sequence ID" value="NZ_ABCS01000024.1"/>
</dbReference>
<evidence type="ECO:0008006" key="4">
    <source>
        <dbReference type="Google" id="ProtNLM"/>
    </source>
</evidence>
<dbReference type="EMBL" id="ABCS01000024">
    <property type="protein sequence ID" value="EDM78983.1"/>
    <property type="molecule type" value="Genomic_DNA"/>
</dbReference>
<proteinExistence type="predicted"/>
<dbReference type="SUPFAM" id="SSF74653">
    <property type="entry name" value="TolA/TonB C-terminal domain"/>
    <property type="match status" value="1"/>
</dbReference>
<dbReference type="OrthoDB" id="5520844at2"/>
<accession>A6G571</accession>
<feature type="compositionally biased region" description="Basic residues" evidence="1">
    <location>
        <begin position="68"/>
        <end position="80"/>
    </location>
</feature>
<feature type="region of interest" description="Disordered" evidence="1">
    <location>
        <begin position="55"/>
        <end position="119"/>
    </location>
</feature>
<gene>
    <name evidence="2" type="ORF">PPSIR1_07063</name>
</gene>